<evidence type="ECO:0000256" key="8">
    <source>
        <dbReference type="ARBA" id="ARBA00023002"/>
    </source>
</evidence>
<dbReference type="PANTHER" id="PTHR42716:SF2">
    <property type="entry name" value="L-ASPARTATE OXIDASE, CHLOROPLASTIC"/>
    <property type="match status" value="1"/>
</dbReference>
<dbReference type="PANTHER" id="PTHR42716">
    <property type="entry name" value="L-ASPARTATE OXIDASE"/>
    <property type="match status" value="1"/>
</dbReference>
<keyword evidence="8 10" id="KW-0560">Oxidoreductase</keyword>
<evidence type="ECO:0000256" key="6">
    <source>
        <dbReference type="ARBA" id="ARBA00022642"/>
    </source>
</evidence>
<keyword evidence="5 10" id="KW-0285">Flavoprotein</keyword>
<dbReference type="SUPFAM" id="SSF56425">
    <property type="entry name" value="Succinate dehydrogenase/fumarate reductase flavoprotein, catalytic domain"/>
    <property type="match status" value="1"/>
</dbReference>
<dbReference type="Gene3D" id="3.90.700.10">
    <property type="entry name" value="Succinate dehydrogenase/fumarate reductase flavoprotein, catalytic domain"/>
    <property type="match status" value="1"/>
</dbReference>
<proteinExistence type="inferred from homology"/>
<evidence type="ECO:0000256" key="3">
    <source>
        <dbReference type="ARBA" id="ARBA00008562"/>
    </source>
</evidence>
<dbReference type="Gene3D" id="3.50.50.60">
    <property type="entry name" value="FAD/NAD(P)-binding domain"/>
    <property type="match status" value="1"/>
</dbReference>
<dbReference type="SUPFAM" id="SSF51905">
    <property type="entry name" value="FAD/NAD(P)-binding domain"/>
    <property type="match status" value="1"/>
</dbReference>
<dbReference type="InterPro" id="IPR027477">
    <property type="entry name" value="Succ_DH/fumarate_Rdtase_cat_sf"/>
</dbReference>
<dbReference type="EC" id="1.4.3.16" evidence="4 9"/>
<name>D6PC71_9ARCH</name>
<comment type="subcellular location">
    <subcellularLocation>
        <location evidence="10">Cytoplasm</location>
    </subcellularLocation>
</comment>
<keyword evidence="6 10" id="KW-0662">Pyridine nucleotide biosynthesis</keyword>
<dbReference type="NCBIfam" id="TIGR00551">
    <property type="entry name" value="nadB"/>
    <property type="match status" value="1"/>
</dbReference>
<sequence>MAHIAIIGSGIAGLFAASKLADAGHQVTVVTKKRPKDSSTNWAQGGIAAILDKTNLEGMESHVQDTLRSGDGACDETVVRSIIHEAGERIRDLIHIGVEFEKERNGNYSFIREGGHSTKRILHAKDATGKEIERALTSYAEHHEGIALKPNTLAIDLIQRHHGHPEQGVAGVWCLDQDSKEVVTLEADAIILATGGVGRLWKQTTNPDVATGDGLAMAYRTGACVEDMAYIQFHPTALASASPRPFLVSEAVRGVGAVLLDDRGLVAWQNACDSATKKGRSIPSPEPYSFTLDYTPAGSMATRDIVARAIDQQMKTLGTTHVHLVTAHLDIPWKEKFPTIARRLEEEGLVLGKDPIPVVPAAHYMVGGVRVDEIGRAHLRDTNQPMPHLYAIGEVACTGMHGANRLASNSLLEAVVYAERVAQHLIEHPPTTYDGNHPQWRAEGLQELKEHAPIIHDRTSLVATMSEEVGIVRSNQRLKRAKRRLDLLHSEIDMMWETSRPTREIVELRNLCLIGQLVVDDALARLENRGLHYNVDLLKDDRHESKTPTSD</sequence>
<dbReference type="Gene3D" id="1.20.58.100">
    <property type="entry name" value="Fumarate reductase/succinate dehydrogenase flavoprotein-like, C-terminal domain"/>
    <property type="match status" value="1"/>
</dbReference>
<evidence type="ECO:0000259" key="12">
    <source>
        <dbReference type="Pfam" id="PF02910"/>
    </source>
</evidence>
<feature type="domain" description="Fumarate reductase/succinate dehydrogenase flavoprotein-like C-terminal" evidence="12">
    <location>
        <begin position="459"/>
        <end position="539"/>
    </location>
</feature>
<comment type="function">
    <text evidence="10">Catalyzes the oxidation of L-aspartate to iminoaspartate.</text>
</comment>
<keyword evidence="7 10" id="KW-0274">FAD</keyword>
<accession>D6PC71</accession>
<evidence type="ECO:0000259" key="11">
    <source>
        <dbReference type="Pfam" id="PF00890"/>
    </source>
</evidence>
<organism evidence="13">
    <name type="scientific">uncultured archaeon MedDCM-OCT-S09-C50</name>
    <dbReference type="NCBI Taxonomy" id="743102"/>
    <lineage>
        <taxon>Archaea</taxon>
        <taxon>environmental samples</taxon>
    </lineage>
</organism>
<dbReference type="UniPathway" id="UPA00253">
    <property type="reaction ID" value="UER00326"/>
</dbReference>
<dbReference type="SUPFAM" id="SSF46977">
    <property type="entry name" value="Succinate dehydrogenase/fumarate reductase flavoprotein C-terminal domain"/>
    <property type="match status" value="1"/>
</dbReference>
<dbReference type="InterPro" id="IPR037099">
    <property type="entry name" value="Fum_R/Succ_DH_flav-like_C_sf"/>
</dbReference>
<evidence type="ECO:0000256" key="2">
    <source>
        <dbReference type="ARBA" id="ARBA00004950"/>
    </source>
</evidence>
<evidence type="ECO:0000256" key="4">
    <source>
        <dbReference type="ARBA" id="ARBA00012173"/>
    </source>
</evidence>
<dbReference type="InterPro" id="IPR005288">
    <property type="entry name" value="NadB"/>
</dbReference>
<dbReference type="Pfam" id="PF00890">
    <property type="entry name" value="FAD_binding_2"/>
    <property type="match status" value="1"/>
</dbReference>
<dbReference type="EMBL" id="GU942976">
    <property type="protein sequence ID" value="ADD93322.1"/>
    <property type="molecule type" value="Genomic_DNA"/>
</dbReference>
<evidence type="ECO:0000256" key="5">
    <source>
        <dbReference type="ARBA" id="ARBA00022630"/>
    </source>
</evidence>
<dbReference type="GO" id="GO:0009435">
    <property type="term" value="P:NAD+ biosynthetic process"/>
    <property type="evidence" value="ECO:0007669"/>
    <property type="project" value="UniProtKB-UniPathway"/>
</dbReference>
<comment type="catalytic activity">
    <reaction evidence="10">
        <text>L-aspartate + O2 = iminosuccinate + H2O2</text>
        <dbReference type="Rhea" id="RHEA:25876"/>
        <dbReference type="ChEBI" id="CHEBI:15379"/>
        <dbReference type="ChEBI" id="CHEBI:16240"/>
        <dbReference type="ChEBI" id="CHEBI:29991"/>
        <dbReference type="ChEBI" id="CHEBI:77875"/>
        <dbReference type="EC" id="1.4.3.16"/>
    </reaction>
</comment>
<comment type="similarity">
    <text evidence="3 10">Belongs to the FAD-dependent oxidoreductase 2 family. NadB subfamily.</text>
</comment>
<comment type="pathway">
    <text evidence="2 10">Cofactor biosynthesis; NAD(+) biosynthesis; iminoaspartate from L-aspartate (oxidase route): step 1/1.</text>
</comment>
<evidence type="ECO:0000313" key="13">
    <source>
        <dbReference type="EMBL" id="ADD93322.1"/>
    </source>
</evidence>
<dbReference type="InterPro" id="IPR003953">
    <property type="entry name" value="FAD-dep_OxRdtase_2_FAD-bd"/>
</dbReference>
<reference evidence="13" key="1">
    <citation type="journal article" date="2010" name="ISME J.">
        <title>Metagenome of the Mediterranean deep chlorophyll maximum studied by direct and fosmid library 454 pyrosequencing.</title>
        <authorList>
            <person name="Ghai R."/>
            <person name="Martin-Cuadrado A.B."/>
            <person name="Molto A.G."/>
            <person name="Heredia I.G."/>
            <person name="Cabrera R."/>
            <person name="Martin J."/>
            <person name="Verdu M."/>
            <person name="Deschamps P."/>
            <person name="Moreira D."/>
            <person name="Lopez-Garcia P."/>
            <person name="Mira A."/>
            <person name="Rodriguez-Valera F."/>
        </authorList>
    </citation>
    <scope>NUCLEOTIDE SEQUENCE</scope>
</reference>
<evidence type="ECO:0000256" key="1">
    <source>
        <dbReference type="ARBA" id="ARBA00001974"/>
    </source>
</evidence>
<comment type="cofactor">
    <cofactor evidence="1 10">
        <name>FAD</name>
        <dbReference type="ChEBI" id="CHEBI:57692"/>
    </cofactor>
</comment>
<evidence type="ECO:0000256" key="7">
    <source>
        <dbReference type="ARBA" id="ARBA00022827"/>
    </source>
</evidence>
<dbReference type="AlphaFoldDB" id="D6PC71"/>
<dbReference type="InterPro" id="IPR015939">
    <property type="entry name" value="Fum_Rdtase/Succ_DH_flav-like_C"/>
</dbReference>
<dbReference type="GO" id="GO:0005737">
    <property type="term" value="C:cytoplasm"/>
    <property type="evidence" value="ECO:0007669"/>
    <property type="project" value="UniProtKB-SubCell"/>
</dbReference>
<evidence type="ECO:0000256" key="10">
    <source>
        <dbReference type="RuleBase" id="RU362049"/>
    </source>
</evidence>
<dbReference type="GO" id="GO:0008734">
    <property type="term" value="F:L-aspartate oxidase activity"/>
    <property type="evidence" value="ECO:0007669"/>
    <property type="project" value="UniProtKB-UniRule"/>
</dbReference>
<protein>
    <recommendedName>
        <fullName evidence="4 9">L-aspartate oxidase</fullName>
        <ecNumber evidence="4 9">1.4.3.16</ecNumber>
    </recommendedName>
</protein>
<dbReference type="InterPro" id="IPR036188">
    <property type="entry name" value="FAD/NAD-bd_sf"/>
</dbReference>
<feature type="domain" description="FAD-dependent oxidoreductase 2 FAD-binding" evidence="11">
    <location>
        <begin position="4"/>
        <end position="411"/>
    </location>
</feature>
<evidence type="ECO:0000256" key="9">
    <source>
        <dbReference type="NCBIfam" id="TIGR00551"/>
    </source>
</evidence>
<dbReference type="Pfam" id="PF02910">
    <property type="entry name" value="Succ_DH_flav_C"/>
    <property type="match status" value="1"/>
</dbReference>